<reference evidence="14" key="2">
    <citation type="submission" date="2024-08" db="UniProtKB">
        <authorList>
            <consortium name="EnsemblMetazoa"/>
        </authorList>
    </citation>
    <scope>IDENTIFICATION</scope>
</reference>
<comment type="similarity">
    <text evidence="8">Belongs to the TRAF3IP1 family.</text>
</comment>
<dbReference type="GO" id="GO:0030992">
    <property type="term" value="C:intraciliary transport particle B"/>
    <property type="evidence" value="ECO:0007669"/>
    <property type="project" value="TreeGrafter"/>
</dbReference>
<evidence type="ECO:0000313" key="14">
    <source>
        <dbReference type="EnsemblMetazoa" id="XP_019755148.1"/>
    </source>
</evidence>
<dbReference type="GO" id="GO:0005930">
    <property type="term" value="C:axoneme"/>
    <property type="evidence" value="ECO:0007669"/>
    <property type="project" value="UniProtKB-SubCell"/>
</dbReference>
<dbReference type="EnsemblMetazoa" id="XM_019899589.1">
    <property type="protein sequence ID" value="XP_019755148.1"/>
    <property type="gene ID" value="LOC109534042"/>
</dbReference>
<dbReference type="GO" id="GO:0042073">
    <property type="term" value="P:intraciliary transport"/>
    <property type="evidence" value="ECO:0007669"/>
    <property type="project" value="TreeGrafter"/>
</dbReference>
<keyword evidence="7" id="KW-0966">Cell projection</keyword>
<dbReference type="PANTHER" id="PTHR31363:SF0">
    <property type="entry name" value="TRAF3-INTERACTING PROTEIN 1"/>
    <property type="match status" value="1"/>
</dbReference>
<reference evidence="15" key="1">
    <citation type="journal article" date="2013" name="Genome Biol.">
        <title>Draft genome of the mountain pine beetle, Dendroctonus ponderosae Hopkins, a major forest pest.</title>
        <authorList>
            <person name="Keeling C.I."/>
            <person name="Yuen M.M."/>
            <person name="Liao N.Y."/>
            <person name="Docking T.R."/>
            <person name="Chan S.K."/>
            <person name="Taylor G.A."/>
            <person name="Palmquist D.L."/>
            <person name="Jackman S.D."/>
            <person name="Nguyen A."/>
            <person name="Li M."/>
            <person name="Henderson H."/>
            <person name="Janes J.K."/>
            <person name="Zhao Y."/>
            <person name="Pandoh P."/>
            <person name="Moore R."/>
            <person name="Sperling F.A."/>
            <person name="Huber D.P."/>
            <person name="Birol I."/>
            <person name="Jones S.J."/>
            <person name="Bohlmann J."/>
        </authorList>
    </citation>
    <scope>NUCLEOTIDE SEQUENCE</scope>
</reference>
<keyword evidence="3" id="KW-0963">Cytoplasm</keyword>
<sequence length="529" mass="59448">MSDVSAENVAKTQKYLGKYVKKPILSEKLLKKPPFRFLHDIIKCVIKETGFLSGLFSDDELNSEKVKEKEAKVAFLTKLIEAVKAVSKVDLKVRPSKVVAGLEPTETNVLLQTIGKCIEKKIDTKSYVAKLQSGEILPKDRRRTQKETSKKTSSKDSSSRKPRESSVSRTKKSSTVTETPKEQSSRSSTRKSAKSKNKEKTEEAPLKKNSTQNDHDIVQTIAEDEQVQQIPEEPPKEIVAETQPQPIEAKEEQPDKAQEVVKPEEDMMTNFSNARQSSAGLIRPKSARPKSGERPNKPKDDLIGDDADSVPIVSMGKLSSPGAPRLRPESALPASEPMAMGDIKVIVENFDSGMGDEEDTVVIQNDPDIIEDNEIQTDLLNISGDNKGQLVEQILEQIQGQEGVRKKVEIDWEQDGLRGKDATTKEVTRLRALIQSLTKAANPLGKLMNYLHEDLEAMHNELQMWTNTKKQLYVEIEKEKKSAVEFTKPLLDKLDHLKQEIGKQEREIREARSTILKNEQRIAELLERK</sequence>
<evidence type="ECO:0000259" key="13">
    <source>
        <dbReference type="Pfam" id="PF17749"/>
    </source>
</evidence>
<dbReference type="InterPro" id="IPR040468">
    <property type="entry name" value="TRAF3IP1_N"/>
</dbReference>
<dbReference type="GO" id="GO:0048731">
    <property type="term" value="P:system development"/>
    <property type="evidence" value="ECO:0007669"/>
    <property type="project" value="UniProtKB-ARBA"/>
</dbReference>
<evidence type="ECO:0000256" key="9">
    <source>
        <dbReference type="ARBA" id="ARBA00070492"/>
    </source>
</evidence>
<evidence type="ECO:0000256" key="11">
    <source>
        <dbReference type="SAM" id="MobiDB-lite"/>
    </source>
</evidence>
<dbReference type="GO" id="GO:0070507">
    <property type="term" value="P:regulation of microtubule cytoskeleton organization"/>
    <property type="evidence" value="ECO:0007669"/>
    <property type="project" value="TreeGrafter"/>
</dbReference>
<dbReference type="GO" id="GO:0048513">
    <property type="term" value="P:animal organ development"/>
    <property type="evidence" value="ECO:0007669"/>
    <property type="project" value="UniProtKB-ARBA"/>
</dbReference>
<evidence type="ECO:0000256" key="2">
    <source>
        <dbReference type="ARBA" id="ARBA00004430"/>
    </source>
</evidence>
<dbReference type="GO" id="GO:0036064">
    <property type="term" value="C:ciliary basal body"/>
    <property type="evidence" value="ECO:0007669"/>
    <property type="project" value="TreeGrafter"/>
</dbReference>
<keyword evidence="15" id="KW-1185">Reference proteome</keyword>
<comment type="subcellular location">
    <subcellularLocation>
        <location evidence="2">Cytoplasm</location>
        <location evidence="2">Cytoskeleton</location>
        <location evidence="2">Cilium axoneme</location>
    </subcellularLocation>
    <subcellularLocation>
        <location evidence="1">Cytoplasm</location>
        <location evidence="1">Cytoskeleton</location>
        <location evidence="1">Cilium basal body</location>
    </subcellularLocation>
</comment>
<evidence type="ECO:0000256" key="5">
    <source>
        <dbReference type="ARBA" id="ARBA00023054"/>
    </source>
</evidence>
<evidence type="ECO:0000256" key="6">
    <source>
        <dbReference type="ARBA" id="ARBA00023212"/>
    </source>
</evidence>
<dbReference type="Gene3D" id="1.10.418.50">
    <property type="entry name" value="Microtubule-binding protein MIP-T3"/>
    <property type="match status" value="1"/>
</dbReference>
<keyword evidence="6" id="KW-0206">Cytoskeleton</keyword>
<proteinExistence type="inferred from homology"/>
<evidence type="ECO:0000256" key="8">
    <source>
        <dbReference type="ARBA" id="ARBA00043971"/>
    </source>
</evidence>
<feature type="region of interest" description="Disordered" evidence="11">
    <location>
        <begin position="133"/>
        <end position="333"/>
    </location>
</feature>
<dbReference type="InterPro" id="IPR041476">
    <property type="entry name" value="TRAF3IP1_C"/>
</dbReference>
<feature type="compositionally biased region" description="Basic and acidic residues" evidence="11">
    <location>
        <begin position="290"/>
        <end position="302"/>
    </location>
</feature>
<feature type="compositionally biased region" description="Basic and acidic residues" evidence="11">
    <location>
        <begin position="196"/>
        <end position="206"/>
    </location>
</feature>
<dbReference type="Proteomes" id="UP000019118">
    <property type="component" value="Unassembled WGS sequence"/>
</dbReference>
<evidence type="ECO:0000256" key="4">
    <source>
        <dbReference type="ARBA" id="ARBA00022794"/>
    </source>
</evidence>
<protein>
    <recommendedName>
        <fullName evidence="9">TRAF3-interacting protein 1</fullName>
    </recommendedName>
</protein>
<dbReference type="GO" id="GO:0008017">
    <property type="term" value="F:microtubule binding"/>
    <property type="evidence" value="ECO:0007669"/>
    <property type="project" value="InterPro"/>
</dbReference>
<organism evidence="14 15">
    <name type="scientific">Dendroctonus ponderosae</name>
    <name type="common">Mountain pine beetle</name>
    <dbReference type="NCBI Taxonomy" id="77166"/>
    <lineage>
        <taxon>Eukaryota</taxon>
        <taxon>Metazoa</taxon>
        <taxon>Ecdysozoa</taxon>
        <taxon>Arthropoda</taxon>
        <taxon>Hexapoda</taxon>
        <taxon>Insecta</taxon>
        <taxon>Pterygota</taxon>
        <taxon>Neoptera</taxon>
        <taxon>Endopterygota</taxon>
        <taxon>Coleoptera</taxon>
        <taxon>Polyphaga</taxon>
        <taxon>Cucujiformia</taxon>
        <taxon>Curculionidae</taxon>
        <taxon>Scolytinae</taxon>
        <taxon>Dendroctonus</taxon>
    </lineage>
</organism>
<dbReference type="AlphaFoldDB" id="A0AAR5P1Y3"/>
<dbReference type="InterPro" id="IPR018799">
    <property type="entry name" value="TRAF3IP1"/>
</dbReference>
<feature type="compositionally biased region" description="Low complexity" evidence="11">
    <location>
        <begin position="167"/>
        <end position="178"/>
    </location>
</feature>
<feature type="compositionally biased region" description="Basic and acidic residues" evidence="11">
    <location>
        <begin position="248"/>
        <end position="265"/>
    </location>
</feature>
<feature type="domain" description="TRAF3-interacting protein 1 N-terminal" evidence="12">
    <location>
        <begin position="9"/>
        <end position="118"/>
    </location>
</feature>
<evidence type="ECO:0000256" key="7">
    <source>
        <dbReference type="ARBA" id="ARBA00023273"/>
    </source>
</evidence>
<accession>A0AAR5P1Y3</accession>
<feature type="compositionally biased region" description="Polar residues" evidence="11">
    <location>
        <begin position="269"/>
        <end position="279"/>
    </location>
</feature>
<evidence type="ECO:0000256" key="1">
    <source>
        <dbReference type="ARBA" id="ARBA00004120"/>
    </source>
</evidence>
<feature type="coiled-coil region" evidence="10">
    <location>
        <begin position="494"/>
        <end position="528"/>
    </location>
</feature>
<evidence type="ECO:0000313" key="15">
    <source>
        <dbReference type="Proteomes" id="UP000019118"/>
    </source>
</evidence>
<keyword evidence="4" id="KW-0970">Cilium biogenesis/degradation</keyword>
<dbReference type="Pfam" id="PF10243">
    <property type="entry name" value="MIP-T3"/>
    <property type="match status" value="1"/>
</dbReference>
<dbReference type="GO" id="GO:0060271">
    <property type="term" value="P:cilium assembly"/>
    <property type="evidence" value="ECO:0007669"/>
    <property type="project" value="TreeGrafter"/>
</dbReference>
<dbReference type="Pfam" id="PF17749">
    <property type="entry name" value="MIP-T3_C"/>
    <property type="match status" value="1"/>
</dbReference>
<feature type="domain" description="TRAF3-interacting protein 1 C-terminal" evidence="13">
    <location>
        <begin position="384"/>
        <end position="527"/>
    </location>
</feature>
<evidence type="ECO:0000256" key="10">
    <source>
        <dbReference type="SAM" id="Coils"/>
    </source>
</evidence>
<dbReference type="PANTHER" id="PTHR31363">
    <property type="entry name" value="TRAF3-INTERACTING PROTEIN 1"/>
    <property type="match status" value="1"/>
</dbReference>
<evidence type="ECO:0000256" key="3">
    <source>
        <dbReference type="ARBA" id="ARBA00022490"/>
    </source>
</evidence>
<dbReference type="FunFam" id="1.10.418.50:FF:000001">
    <property type="entry name" value="TRAF3-interacting protein 1 isoform X1"/>
    <property type="match status" value="1"/>
</dbReference>
<dbReference type="InterPro" id="IPR042576">
    <property type="entry name" value="TRAF3IP1_N_sf"/>
</dbReference>
<name>A0AAR5P1Y3_DENPD</name>
<evidence type="ECO:0000259" key="12">
    <source>
        <dbReference type="Pfam" id="PF10243"/>
    </source>
</evidence>
<feature type="compositionally biased region" description="Basic and acidic residues" evidence="11">
    <location>
        <begin position="145"/>
        <end position="166"/>
    </location>
</feature>
<keyword evidence="5 10" id="KW-0175">Coiled coil</keyword>